<dbReference type="EMBL" id="JABAGO010000042">
    <property type="protein sequence ID" value="NMF00226.1"/>
    <property type="molecule type" value="Genomic_DNA"/>
</dbReference>
<protein>
    <submittedName>
        <fullName evidence="1">Uncharacterized protein</fullName>
    </submittedName>
</protein>
<organism evidence="1 2">
    <name type="scientific">Aneurinibacillus aneurinilyticus</name>
    <name type="common">Bacillus aneurinolyticus</name>
    <dbReference type="NCBI Taxonomy" id="1391"/>
    <lineage>
        <taxon>Bacteria</taxon>
        <taxon>Bacillati</taxon>
        <taxon>Bacillota</taxon>
        <taxon>Bacilli</taxon>
        <taxon>Bacillales</taxon>
        <taxon>Paenibacillaceae</taxon>
        <taxon>Aneurinibacillus group</taxon>
        <taxon>Aneurinibacillus</taxon>
    </lineage>
</organism>
<dbReference type="Proteomes" id="UP000561326">
    <property type="component" value="Unassembled WGS sequence"/>
</dbReference>
<reference evidence="1 2" key="1">
    <citation type="submission" date="2020-04" db="EMBL/GenBank/DDBJ databases">
        <authorList>
            <person name="Hitch T.C.A."/>
            <person name="Wylensek D."/>
            <person name="Clavel T."/>
        </authorList>
    </citation>
    <scope>NUCLEOTIDE SEQUENCE [LARGE SCALE GENOMIC DNA]</scope>
    <source>
        <strain evidence="1 2">WB01_D5_05</strain>
    </source>
</reference>
<gene>
    <name evidence="1" type="ORF">HF838_18525</name>
</gene>
<dbReference type="RefSeq" id="WP_168976023.1">
    <property type="nucleotide sequence ID" value="NZ_JABAGO010000042.1"/>
</dbReference>
<evidence type="ECO:0000313" key="1">
    <source>
        <dbReference type="EMBL" id="NMF00226.1"/>
    </source>
</evidence>
<dbReference type="AlphaFoldDB" id="A0A848CXP8"/>
<sequence length="47" mass="5333">MFTKESIVVKTWVRAVQNGVKSFEDVPVLHNLRDCVSTILEEGEDNV</sequence>
<accession>A0A848CXP8</accession>
<comment type="caution">
    <text evidence="1">The sequence shown here is derived from an EMBL/GenBank/DDBJ whole genome shotgun (WGS) entry which is preliminary data.</text>
</comment>
<proteinExistence type="predicted"/>
<evidence type="ECO:0000313" key="2">
    <source>
        <dbReference type="Proteomes" id="UP000561326"/>
    </source>
</evidence>
<name>A0A848CXP8_ANEAE</name>